<proteinExistence type="predicted"/>
<evidence type="ECO:0000259" key="1">
    <source>
        <dbReference type="Pfam" id="PF00004"/>
    </source>
</evidence>
<gene>
    <name evidence="2" type="ORF">LCGC14_2303610</name>
</gene>
<organism evidence="2">
    <name type="scientific">marine sediment metagenome</name>
    <dbReference type="NCBI Taxonomy" id="412755"/>
    <lineage>
        <taxon>unclassified sequences</taxon>
        <taxon>metagenomes</taxon>
        <taxon>ecological metagenomes</taxon>
    </lineage>
</organism>
<name>A0A0F9CN65_9ZZZZ</name>
<protein>
    <recommendedName>
        <fullName evidence="1">ATPase AAA-type core domain-containing protein</fullName>
    </recommendedName>
</protein>
<dbReference type="EMBL" id="LAZR01032532">
    <property type="protein sequence ID" value="KKL50624.1"/>
    <property type="molecule type" value="Genomic_DNA"/>
</dbReference>
<reference evidence="2" key="1">
    <citation type="journal article" date="2015" name="Nature">
        <title>Complex archaea that bridge the gap between prokaryotes and eukaryotes.</title>
        <authorList>
            <person name="Spang A."/>
            <person name="Saw J.H."/>
            <person name="Jorgensen S.L."/>
            <person name="Zaremba-Niedzwiedzka K."/>
            <person name="Martijn J."/>
            <person name="Lind A.E."/>
            <person name="van Eijk R."/>
            <person name="Schleper C."/>
            <person name="Guy L."/>
            <person name="Ettema T.J."/>
        </authorList>
    </citation>
    <scope>NUCLEOTIDE SEQUENCE</scope>
</reference>
<accession>A0A0F9CN65</accession>
<comment type="caution">
    <text evidence="2">The sequence shown here is derived from an EMBL/GenBank/DDBJ whole genome shotgun (WGS) entry which is preliminary data.</text>
</comment>
<dbReference type="GO" id="GO:0005524">
    <property type="term" value="F:ATP binding"/>
    <property type="evidence" value="ECO:0007669"/>
    <property type="project" value="InterPro"/>
</dbReference>
<dbReference type="GO" id="GO:0016887">
    <property type="term" value="F:ATP hydrolysis activity"/>
    <property type="evidence" value="ECO:0007669"/>
    <property type="project" value="InterPro"/>
</dbReference>
<evidence type="ECO:0000313" key="2">
    <source>
        <dbReference type="EMBL" id="KKL50624.1"/>
    </source>
</evidence>
<dbReference type="InterPro" id="IPR003959">
    <property type="entry name" value="ATPase_AAA_core"/>
</dbReference>
<sequence>MICELVQLQGKGKSLGAVILMLDLVFFHGYDFSDVHSNIALKLPGVHNYNNADLREFIKKTAKEGLRHQIILIDEVDSVFPHRFFTSNEQTETLLGFWQDEKLFNWIFYTNHLTLGCDIIIRKSTQISVIPNYIIKDDLLHLKIINSLYMRVFDRVIPNVSRFFDYYDRWEHIK</sequence>
<feature type="domain" description="ATPase AAA-type core" evidence="1">
    <location>
        <begin position="46"/>
        <end position="112"/>
    </location>
</feature>
<dbReference type="AlphaFoldDB" id="A0A0F9CN65"/>
<dbReference type="Pfam" id="PF00004">
    <property type="entry name" value="AAA"/>
    <property type="match status" value="1"/>
</dbReference>